<dbReference type="Proteomes" id="UP000230824">
    <property type="component" value="Segment"/>
</dbReference>
<keyword evidence="3" id="KW-1185">Reference proteome</keyword>
<dbReference type="CDD" id="cd15457">
    <property type="entry name" value="NADAR"/>
    <property type="match status" value="1"/>
</dbReference>
<dbReference type="GeneID" id="62611928"/>
<accession>A0A291LBG3</accession>
<organism evidence="2 3">
    <name type="scientific">Escherichia phage vB_EcoM_PHB05</name>
    <dbReference type="NCBI Taxonomy" id="2041347"/>
    <lineage>
        <taxon>Viruses</taxon>
        <taxon>Duplodnaviria</taxon>
        <taxon>Heunggongvirae</taxon>
        <taxon>Uroviricota</taxon>
        <taxon>Caudoviricetes</taxon>
        <taxon>Stephanstirmvirinae</taxon>
        <taxon>Justusliebigvirus</taxon>
        <taxon>Justusliebigvirus PHB05</taxon>
    </lineage>
</organism>
<evidence type="ECO:0000259" key="1">
    <source>
        <dbReference type="Pfam" id="PF08719"/>
    </source>
</evidence>
<dbReference type="RefSeq" id="YP_009984584.1">
    <property type="nucleotide sequence ID" value="NC_052652.1"/>
</dbReference>
<dbReference type="NCBIfam" id="TIGR02464">
    <property type="entry name" value="ribofla_fusion"/>
    <property type="match status" value="1"/>
</dbReference>
<evidence type="ECO:0000313" key="3">
    <source>
        <dbReference type="Proteomes" id="UP000230824"/>
    </source>
</evidence>
<proteinExistence type="predicted"/>
<evidence type="ECO:0000313" key="2">
    <source>
        <dbReference type="EMBL" id="ATI15958.1"/>
    </source>
</evidence>
<dbReference type="SUPFAM" id="SSF143990">
    <property type="entry name" value="YbiA-like"/>
    <property type="match status" value="1"/>
</dbReference>
<sequence>MRITDKYVFFFSAKDEFSNWYLSSFIEPLAPKYNNSITSSVEFTCVEQYMMWRKACLFYDYSIASSILTGDLRYTGEKEQAYYKRLGRLVKDYDEDTWASLREKIVKRGLYLKYTQNEDLKNKLIAYADKEFVEASPYDSIYGIKMGMWDRDVENKDCWKGQNLLGKWHTDLAVYLKSQSDIS</sequence>
<dbReference type="InterPro" id="IPR012816">
    <property type="entry name" value="NADAR"/>
</dbReference>
<feature type="domain" description="NADAR" evidence="1">
    <location>
        <begin position="13"/>
        <end position="168"/>
    </location>
</feature>
<reference evidence="2 3" key="1">
    <citation type="submission" date="2017-09" db="EMBL/GenBank/DDBJ databases">
        <title>Phage vB_EcoM_PHB05 against multidrug-resistant shiga toxin-producing Escherichia.</title>
        <authorList>
            <person name="Chen Y."/>
            <person name="Song J."/>
            <person name="Wu B."/>
        </authorList>
    </citation>
    <scope>NUCLEOTIDE SEQUENCE [LARGE SCALE GENOMIC DNA]</scope>
    <source>
        <strain evidence="2">Wastewater</strain>
    </source>
</reference>
<dbReference type="KEGG" id="vg:62611928"/>
<dbReference type="Gene3D" id="1.10.357.40">
    <property type="entry name" value="YbiA-like"/>
    <property type="match status" value="1"/>
</dbReference>
<dbReference type="EMBL" id="MF805809">
    <property type="protein sequence ID" value="ATI15958.1"/>
    <property type="molecule type" value="Genomic_DNA"/>
</dbReference>
<name>A0A291LBG3_9CAUD</name>
<protein>
    <recommendedName>
        <fullName evidence="1">NADAR domain-containing protein</fullName>
    </recommendedName>
</protein>
<dbReference type="Pfam" id="PF08719">
    <property type="entry name" value="NADAR"/>
    <property type="match status" value="1"/>
</dbReference>
<dbReference type="InterPro" id="IPR037238">
    <property type="entry name" value="YbiA-like_sf"/>
</dbReference>